<reference evidence="2 3" key="1">
    <citation type="submission" date="2019-04" db="EMBL/GenBank/DDBJ databases">
        <title>Genome of a novel bacterium Candidatus Jettenia ecosi reconstructed from metagenome of an anammox bioreactor.</title>
        <authorList>
            <person name="Mardanov A.V."/>
            <person name="Beletsky A.V."/>
            <person name="Ravin N.V."/>
            <person name="Botchkova E.A."/>
            <person name="Litti Y.V."/>
            <person name="Nozhevnikova A.N."/>
        </authorList>
    </citation>
    <scope>NUCLEOTIDE SEQUENCE [LARGE SCALE GENOMIC DNA]</scope>
    <source>
        <strain evidence="2">J2</strain>
    </source>
</reference>
<dbReference type="InterPro" id="IPR024047">
    <property type="entry name" value="MM3350-like_sf"/>
</dbReference>
<dbReference type="Gene3D" id="3.10.290.30">
    <property type="entry name" value="MM3350-like"/>
    <property type="match status" value="1"/>
</dbReference>
<accession>A0A533QFW2</accession>
<gene>
    <name evidence="2" type="ORF">JETT_0117</name>
</gene>
<dbReference type="InterPro" id="IPR012912">
    <property type="entry name" value="Plasmid_pRiA4b_Orf3-like"/>
</dbReference>
<dbReference type="PANTHER" id="PTHR41878">
    <property type="entry name" value="LEXA REPRESSOR-RELATED"/>
    <property type="match status" value="1"/>
</dbReference>
<dbReference type="Pfam" id="PF07929">
    <property type="entry name" value="PRiA4_ORF3"/>
    <property type="match status" value="1"/>
</dbReference>
<dbReference type="EMBL" id="SULG01000001">
    <property type="protein sequence ID" value="TLD43686.1"/>
    <property type="molecule type" value="Genomic_DNA"/>
</dbReference>
<evidence type="ECO:0000313" key="2">
    <source>
        <dbReference type="EMBL" id="TLD43686.1"/>
    </source>
</evidence>
<proteinExistence type="predicted"/>
<dbReference type="Proteomes" id="UP000319783">
    <property type="component" value="Unassembled WGS sequence"/>
</dbReference>
<evidence type="ECO:0000313" key="3">
    <source>
        <dbReference type="Proteomes" id="UP000319783"/>
    </source>
</evidence>
<evidence type="ECO:0000259" key="1">
    <source>
        <dbReference type="Pfam" id="PF07929"/>
    </source>
</evidence>
<name>A0A533QFW2_9BACT</name>
<dbReference type="PANTHER" id="PTHR41878:SF1">
    <property type="entry name" value="TNPR PROTEIN"/>
    <property type="match status" value="1"/>
</dbReference>
<sequence length="145" mass="16710">MGWTNSHLHQFIVHGIYYGDDDPDFGLGSGLEFISEHEIGLDQIVSQEKEKFIYEYDFGDGWEHQIVVEKILQPESTRSYPICLTGKRACPPEDVGGVWGYDSFVEIIRDKEHPEHKAMLEWVGGDFDPEEFDLEAVNETLKNFQ</sequence>
<dbReference type="SUPFAM" id="SSF159941">
    <property type="entry name" value="MM3350-like"/>
    <property type="match status" value="1"/>
</dbReference>
<comment type="caution">
    <text evidence="2">The sequence shown here is derived from an EMBL/GenBank/DDBJ whole genome shotgun (WGS) entry which is preliminary data.</text>
</comment>
<feature type="domain" description="Plasmid pRiA4b Orf3-like" evidence="1">
    <location>
        <begin position="1"/>
        <end position="135"/>
    </location>
</feature>
<dbReference type="AlphaFoldDB" id="A0A533QFW2"/>
<organism evidence="2 3">
    <name type="scientific">Candidatus Jettenia ecosi</name>
    <dbReference type="NCBI Taxonomy" id="2494326"/>
    <lineage>
        <taxon>Bacteria</taxon>
        <taxon>Pseudomonadati</taxon>
        <taxon>Planctomycetota</taxon>
        <taxon>Candidatus Brocadiia</taxon>
        <taxon>Candidatus Brocadiales</taxon>
        <taxon>Candidatus Brocadiaceae</taxon>
        <taxon>Candidatus Jettenia</taxon>
    </lineage>
</organism>
<protein>
    <recommendedName>
        <fullName evidence="1">Plasmid pRiA4b Orf3-like domain-containing protein</fullName>
    </recommendedName>
</protein>